<feature type="compositionally biased region" description="Basic and acidic residues" evidence="1">
    <location>
        <begin position="8"/>
        <end position="31"/>
    </location>
</feature>
<reference evidence="2 4" key="2">
    <citation type="journal article" date="2014" name="BMC Genomics">
        <title>An improved genome release (version Mt4.0) for the model legume Medicago truncatula.</title>
        <authorList>
            <person name="Tang H."/>
            <person name="Krishnakumar V."/>
            <person name="Bidwell S."/>
            <person name="Rosen B."/>
            <person name="Chan A."/>
            <person name="Zhou S."/>
            <person name="Gentzbittel L."/>
            <person name="Childs K.L."/>
            <person name="Yandell M."/>
            <person name="Gundlach H."/>
            <person name="Mayer K.F."/>
            <person name="Schwartz D.C."/>
            <person name="Town C.D."/>
        </authorList>
    </citation>
    <scope>GENOME REANNOTATION</scope>
    <source>
        <strain evidence="2">A17</strain>
        <strain evidence="3 4">cv. Jemalong A17</strain>
    </source>
</reference>
<feature type="region of interest" description="Disordered" evidence="1">
    <location>
        <begin position="1"/>
        <end position="48"/>
    </location>
</feature>
<gene>
    <name evidence="2" type="ordered locus">MTR_3g071760</name>
</gene>
<sequence length="92" mass="10415">MVEVEAQDEGKNSDNKPVLENDETKKGKERSMTANSVERQVNDKDGNVNRKARVGMMFESEESAKSFYGAYARHVGFSIDVCQFNRVIYATM</sequence>
<evidence type="ECO:0000313" key="4">
    <source>
        <dbReference type="Proteomes" id="UP000002051"/>
    </source>
</evidence>
<dbReference type="HOGENOM" id="CLU_2416601_0_0_1"/>
<protein>
    <recommendedName>
        <fullName evidence="5">Protein FAR1-RELATED SEQUENCE</fullName>
    </recommendedName>
</protein>
<evidence type="ECO:0000256" key="1">
    <source>
        <dbReference type="SAM" id="MobiDB-lite"/>
    </source>
</evidence>
<accession>A0A072V9F7</accession>
<dbReference type="EMBL" id="CM001219">
    <property type="protein sequence ID" value="KEH34810.1"/>
    <property type="molecule type" value="Genomic_DNA"/>
</dbReference>
<reference evidence="2 4" key="1">
    <citation type="journal article" date="2011" name="Nature">
        <title>The Medicago genome provides insight into the evolution of rhizobial symbioses.</title>
        <authorList>
            <person name="Young N.D."/>
            <person name="Debelle F."/>
            <person name="Oldroyd G.E."/>
            <person name="Geurts R."/>
            <person name="Cannon S.B."/>
            <person name="Udvardi M.K."/>
            <person name="Benedito V.A."/>
            <person name="Mayer K.F."/>
            <person name="Gouzy J."/>
            <person name="Schoof H."/>
            <person name="Van de Peer Y."/>
            <person name="Proost S."/>
            <person name="Cook D.R."/>
            <person name="Meyers B.C."/>
            <person name="Spannagl M."/>
            <person name="Cheung F."/>
            <person name="De Mita S."/>
            <person name="Krishnakumar V."/>
            <person name="Gundlach H."/>
            <person name="Zhou S."/>
            <person name="Mudge J."/>
            <person name="Bharti A.K."/>
            <person name="Murray J.D."/>
            <person name="Naoumkina M.A."/>
            <person name="Rosen B."/>
            <person name="Silverstein K.A."/>
            <person name="Tang H."/>
            <person name="Rombauts S."/>
            <person name="Zhao P.X."/>
            <person name="Zhou P."/>
            <person name="Barbe V."/>
            <person name="Bardou P."/>
            <person name="Bechner M."/>
            <person name="Bellec A."/>
            <person name="Berger A."/>
            <person name="Berges H."/>
            <person name="Bidwell S."/>
            <person name="Bisseling T."/>
            <person name="Choisne N."/>
            <person name="Couloux A."/>
            <person name="Denny R."/>
            <person name="Deshpande S."/>
            <person name="Dai X."/>
            <person name="Doyle J.J."/>
            <person name="Dudez A.M."/>
            <person name="Farmer A.D."/>
            <person name="Fouteau S."/>
            <person name="Franken C."/>
            <person name="Gibelin C."/>
            <person name="Gish J."/>
            <person name="Goldstein S."/>
            <person name="Gonzalez A.J."/>
            <person name="Green P.J."/>
            <person name="Hallab A."/>
            <person name="Hartog M."/>
            <person name="Hua A."/>
            <person name="Humphray S.J."/>
            <person name="Jeong D.H."/>
            <person name="Jing Y."/>
            <person name="Jocker A."/>
            <person name="Kenton S.M."/>
            <person name="Kim D.J."/>
            <person name="Klee K."/>
            <person name="Lai H."/>
            <person name="Lang C."/>
            <person name="Lin S."/>
            <person name="Macmil S.L."/>
            <person name="Magdelenat G."/>
            <person name="Matthews L."/>
            <person name="McCorrison J."/>
            <person name="Monaghan E.L."/>
            <person name="Mun J.H."/>
            <person name="Najar F.Z."/>
            <person name="Nicholson C."/>
            <person name="Noirot C."/>
            <person name="O'Bleness M."/>
            <person name="Paule C.R."/>
            <person name="Poulain J."/>
            <person name="Prion F."/>
            <person name="Qin B."/>
            <person name="Qu C."/>
            <person name="Retzel E.F."/>
            <person name="Riddle C."/>
            <person name="Sallet E."/>
            <person name="Samain S."/>
            <person name="Samson N."/>
            <person name="Sanders I."/>
            <person name="Saurat O."/>
            <person name="Scarpelli C."/>
            <person name="Schiex T."/>
            <person name="Segurens B."/>
            <person name="Severin A.J."/>
            <person name="Sherrier D.J."/>
            <person name="Shi R."/>
            <person name="Sims S."/>
            <person name="Singer S.R."/>
            <person name="Sinharoy S."/>
            <person name="Sterck L."/>
            <person name="Viollet A."/>
            <person name="Wang B.B."/>
            <person name="Wang K."/>
            <person name="Wang M."/>
            <person name="Wang X."/>
            <person name="Warfsmann J."/>
            <person name="Weissenbach J."/>
            <person name="White D.D."/>
            <person name="White J.D."/>
            <person name="Wiley G.B."/>
            <person name="Wincker P."/>
            <person name="Xing Y."/>
            <person name="Yang L."/>
            <person name="Yao Z."/>
            <person name="Ying F."/>
            <person name="Zhai J."/>
            <person name="Zhou L."/>
            <person name="Zuber A."/>
            <person name="Denarie J."/>
            <person name="Dixon R.A."/>
            <person name="May G.D."/>
            <person name="Schwartz D.C."/>
            <person name="Rogers J."/>
            <person name="Quetier F."/>
            <person name="Town C.D."/>
            <person name="Roe B.A."/>
        </authorList>
    </citation>
    <scope>NUCLEOTIDE SEQUENCE [LARGE SCALE GENOMIC DNA]</scope>
    <source>
        <strain evidence="2">A17</strain>
        <strain evidence="3 4">cv. Jemalong A17</strain>
    </source>
</reference>
<dbReference type="PANTHER" id="PTHR46328:SF43">
    <property type="entry name" value="FAR1 DOMAIN-CONTAINING PROTEIN"/>
    <property type="match status" value="1"/>
</dbReference>
<dbReference type="EnsemblPlants" id="KEH34810">
    <property type="protein sequence ID" value="KEH34810"/>
    <property type="gene ID" value="MTR_3g071760"/>
</dbReference>
<reference evidence="3" key="3">
    <citation type="submission" date="2015-04" db="UniProtKB">
        <authorList>
            <consortium name="EnsemblPlants"/>
        </authorList>
    </citation>
    <scope>IDENTIFICATION</scope>
    <source>
        <strain evidence="3">cv. Jemalong A17</strain>
    </source>
</reference>
<evidence type="ECO:0000313" key="3">
    <source>
        <dbReference type="EnsemblPlants" id="KEH34810"/>
    </source>
</evidence>
<evidence type="ECO:0008006" key="5">
    <source>
        <dbReference type="Google" id="ProtNLM"/>
    </source>
</evidence>
<evidence type="ECO:0000313" key="2">
    <source>
        <dbReference type="EMBL" id="KEH34810.1"/>
    </source>
</evidence>
<dbReference type="Proteomes" id="UP000002051">
    <property type="component" value="Chromosome 3"/>
</dbReference>
<organism evidence="2 4">
    <name type="scientific">Medicago truncatula</name>
    <name type="common">Barrel medic</name>
    <name type="synonym">Medicago tribuloides</name>
    <dbReference type="NCBI Taxonomy" id="3880"/>
    <lineage>
        <taxon>Eukaryota</taxon>
        <taxon>Viridiplantae</taxon>
        <taxon>Streptophyta</taxon>
        <taxon>Embryophyta</taxon>
        <taxon>Tracheophyta</taxon>
        <taxon>Spermatophyta</taxon>
        <taxon>Magnoliopsida</taxon>
        <taxon>eudicotyledons</taxon>
        <taxon>Gunneridae</taxon>
        <taxon>Pentapetalae</taxon>
        <taxon>rosids</taxon>
        <taxon>fabids</taxon>
        <taxon>Fabales</taxon>
        <taxon>Fabaceae</taxon>
        <taxon>Papilionoideae</taxon>
        <taxon>50 kb inversion clade</taxon>
        <taxon>NPAAA clade</taxon>
        <taxon>Hologalegina</taxon>
        <taxon>IRL clade</taxon>
        <taxon>Trifolieae</taxon>
        <taxon>Medicago</taxon>
    </lineage>
</organism>
<dbReference type="AlphaFoldDB" id="A0A072V9F7"/>
<name>A0A072V9F7_MEDTR</name>
<dbReference type="PANTHER" id="PTHR46328">
    <property type="entry name" value="FAR-RED IMPAIRED RESPONSIVE (FAR1) FAMILY PROTEIN-RELATED"/>
    <property type="match status" value="1"/>
</dbReference>
<keyword evidence="4" id="KW-1185">Reference proteome</keyword>
<proteinExistence type="predicted"/>